<protein>
    <recommendedName>
        <fullName evidence="2">Tyr recombinase domain-containing protein</fullName>
    </recommendedName>
</protein>
<dbReference type="Gene3D" id="1.10.443.10">
    <property type="entry name" value="Intergrase catalytic core"/>
    <property type="match status" value="1"/>
</dbReference>
<feature type="domain" description="Tyr recombinase" evidence="2">
    <location>
        <begin position="25"/>
        <end position="120"/>
    </location>
</feature>
<dbReference type="GO" id="GO:0006310">
    <property type="term" value="P:DNA recombination"/>
    <property type="evidence" value="ECO:0007669"/>
    <property type="project" value="UniProtKB-KW"/>
</dbReference>
<dbReference type="GO" id="GO:0015074">
    <property type="term" value="P:DNA integration"/>
    <property type="evidence" value="ECO:0007669"/>
    <property type="project" value="InterPro"/>
</dbReference>
<accession>A0A382XGV7</accession>
<feature type="non-terminal residue" evidence="3">
    <location>
        <position position="1"/>
    </location>
</feature>
<keyword evidence="1" id="KW-0233">DNA recombination</keyword>
<dbReference type="SUPFAM" id="SSF56349">
    <property type="entry name" value="DNA breaking-rejoining enzymes"/>
    <property type="match status" value="1"/>
</dbReference>
<sequence>VREFRAIDENGNFRSRMAALGFFHFDVTEVIETQWQAHQQLAEDGRICPWMFHRDGKPIKDMRRAWKTACKRAGCPDKIPHDLRRTASTNLIAAGVPEAIAMLVTGHKTRSTFRRYMITNKDDVVNALGKVSDLKRGQLGGQLPKLGEIEQFDDRPKMAVNS</sequence>
<dbReference type="GO" id="GO:0003677">
    <property type="term" value="F:DNA binding"/>
    <property type="evidence" value="ECO:0007669"/>
    <property type="project" value="InterPro"/>
</dbReference>
<evidence type="ECO:0000313" key="3">
    <source>
        <dbReference type="EMBL" id="SVD70070.1"/>
    </source>
</evidence>
<evidence type="ECO:0000259" key="2">
    <source>
        <dbReference type="Pfam" id="PF00589"/>
    </source>
</evidence>
<dbReference type="InterPro" id="IPR002104">
    <property type="entry name" value="Integrase_catalytic"/>
</dbReference>
<name>A0A382XGV7_9ZZZZ</name>
<dbReference type="InterPro" id="IPR013762">
    <property type="entry name" value="Integrase-like_cat_sf"/>
</dbReference>
<dbReference type="AlphaFoldDB" id="A0A382XGV7"/>
<gene>
    <name evidence="3" type="ORF">METZ01_LOCUS422924</name>
</gene>
<dbReference type="EMBL" id="UINC01167512">
    <property type="protein sequence ID" value="SVD70070.1"/>
    <property type="molecule type" value="Genomic_DNA"/>
</dbReference>
<evidence type="ECO:0000256" key="1">
    <source>
        <dbReference type="ARBA" id="ARBA00023172"/>
    </source>
</evidence>
<dbReference type="InterPro" id="IPR011010">
    <property type="entry name" value="DNA_brk_join_enz"/>
</dbReference>
<proteinExistence type="predicted"/>
<dbReference type="Pfam" id="PF00589">
    <property type="entry name" value="Phage_integrase"/>
    <property type="match status" value="1"/>
</dbReference>
<reference evidence="3" key="1">
    <citation type="submission" date="2018-05" db="EMBL/GenBank/DDBJ databases">
        <authorList>
            <person name="Lanie J.A."/>
            <person name="Ng W.-L."/>
            <person name="Kazmierczak K.M."/>
            <person name="Andrzejewski T.M."/>
            <person name="Davidsen T.M."/>
            <person name="Wayne K.J."/>
            <person name="Tettelin H."/>
            <person name="Glass J.I."/>
            <person name="Rusch D."/>
            <person name="Podicherti R."/>
            <person name="Tsui H.-C.T."/>
            <person name="Winkler M.E."/>
        </authorList>
    </citation>
    <scope>NUCLEOTIDE SEQUENCE</scope>
</reference>
<organism evidence="3">
    <name type="scientific">marine metagenome</name>
    <dbReference type="NCBI Taxonomy" id="408172"/>
    <lineage>
        <taxon>unclassified sequences</taxon>
        <taxon>metagenomes</taxon>
        <taxon>ecological metagenomes</taxon>
    </lineage>
</organism>